<dbReference type="EMBL" id="AMXF01000013">
    <property type="protein sequence ID" value="ENO98401.1"/>
    <property type="molecule type" value="Genomic_DNA"/>
</dbReference>
<dbReference type="PANTHER" id="PTHR32387">
    <property type="entry name" value="WU:FJ29H11"/>
    <property type="match status" value="1"/>
</dbReference>
<sequence>MGRVMTDLVVPVAAKHSARDDIETKTRGEVEAYLSARGKTHIYDGARNLSQSVSDDYGDRFLVELIQNAHDAHEAGRADGEIVLAFAPDECDHGCLYVANRGNGFTKPNLEAITNIAQSSKPVNEGIGNKGLGFRSVLQICSWPEIYSVRGAGGSGTFDGYCFRFAREPDIRRFLPPGQDVGLADEIVQRMPFWHLPVYAQDRPGLVGRFARERFATVVRMPLDSPEARCSVEAQLGVLCSHPRPLHLFLDRVHRIAIEGGDGRSLELLRRIESRWDLPCGTRVERVRVGDEIYCIGTQEVPEGDFLVELEKSLALKQVPESWRKWRGAARVSVAVRIGARVEKGLLYCFLPLGDEGRAPFAGFVNANFYTKMDRSRVSDEIHLNRYFMSVAARVSARVIEFAITQNGEESPGVVIDLLCWSGRYSDEIRRALESGGSDFRSRKLLPVIAGGGAWNWAKAIETLVWEQPAEACISPQKVSTVCGARLLLDSLSDDRRKAVETFLGGYDCSFKPSPEVIATWVEQIASEMHAGKAPPERWAELYDEAALHLRKTPEALFGKRFLLGVNGELIASQPADSATGRRRSADVYFPPVLSVDADSDDAETRKSLPLEAFPKSLRDGFALLSRDVPWMKDDGGYRPARAFLLEGKLVREYDTRDVLRTLAGVTRSRTGDMTRMQALEWAFRLWSSGRGSSGKETRDSNFFVPTRGGWTSARDAMFSTGWSAPNAKRLETFLNGAGADLPDLSEARENLLPGYKDWSLADVGSAEEWTRFLSETGVRDCLRPVGGDNEINCEDRPWGLPQKIVNAAAKYVREDTLQSWRPSLEAAAKSTPHGTVLYRVQIALWRVPGQFDLQRLSTEQRVEYARQVARMLPHLGKEHLEGRLSRPGRGAEWAPNSVWKTPLGIFFEEMPWMPVRRAGSPVCEFVPPREARFFKTDEETAPRFIELVASEVARELDDLVSERLRMLAGLVVLNEPGDARKALSAYAEAARQRISDPKDVKRFRELFSALWSEAVLDSDGLVLSGIPVVVGGEVRALDAGAKAVGNDDGSVTAYLFDEESPAKRQLLDELAIPYFDYGRDAMSETEALLDKLAPHRFKRISDEPLSVLVDGFKVEALGDPPYLSEVFGSWIVDFIVCAAEHKGGVFFSSTQKNLARIRRSASSLRFLTGRRVQIGMTSNVRDLPASLRGGVVARLGDCTVLVAQTALDMPDVSLLAGLAEQLAVGLEERRLANGLEAAFLRLEQRLHGVDAQSPSEDDIAEALGTTVEGLAQTRRYARADLSSQVRFALVLACALERPLEREKLSQLMRVEDPAETDVQEVLGCLGEALALSSHEILERLSTVTNLHDLKDTFGLSLTQLNEAVRSMPGVFKPIRCEAANRRQFAAFLSQHAEALEERLRAAFAQAFEQREGMSDYVSLRDSVQAIEPDEDWFEKYEDLPTGVMQGCVEKWFEDHEVECPVETYALPLKHVRRENAARIRDFVGRHSRVLTAWIMSGAPEVTTRLRSTWVEGASSVDECQSSAYKNGWGDFRPLDDKEIAAWLGEEGLWPLGKPVSPLLEDWGVSESQVRDVQQTLAEEREERKRRRLLIQFDGTDLSALEADFGSLVDVVSQGLRGVTALNDTASANVKLSDIDKPVGSGGSSGAGTSARRSRPTESSLSDEQKVAVGLIGELAAREWIKTHHRIRHQLELSDECWVSGYRDRVLGTNKGDDILGFDFKVQLKSTTYYYEVKASTGDAHVFEMGPTEIGAALRYRADQDNKYRILYISNVLDPKRLAVTLLPNPFSREGEKKLRAIGRGSVTYEFAVWN</sequence>
<keyword evidence="3" id="KW-1185">Reference proteome</keyword>
<gene>
    <name evidence="2" type="ORF">C667_03867</name>
</gene>
<dbReference type="Proteomes" id="UP000013047">
    <property type="component" value="Unassembled WGS sequence"/>
</dbReference>
<evidence type="ECO:0000313" key="2">
    <source>
        <dbReference type="EMBL" id="ENO98401.1"/>
    </source>
</evidence>
<name>N6YW00_9RHOO</name>
<accession>N6YW00</accession>
<dbReference type="PANTHER" id="PTHR32387:SF0">
    <property type="entry name" value="PROTEIN NO VEIN"/>
    <property type="match status" value="1"/>
</dbReference>
<comment type="caution">
    <text evidence="2">The sequence shown here is derived from an EMBL/GenBank/DDBJ whole genome shotgun (WGS) entry which is preliminary data.</text>
</comment>
<dbReference type="SUPFAM" id="SSF55874">
    <property type="entry name" value="ATPase domain of HSP90 chaperone/DNA topoisomerase II/histidine kinase"/>
    <property type="match status" value="1"/>
</dbReference>
<dbReference type="NCBIfam" id="NF047352">
    <property type="entry name" value="P_loop_sacsin"/>
    <property type="match status" value="1"/>
</dbReference>
<organism evidence="2 3">
    <name type="scientific">Thauera phenylacetica B4P</name>
    <dbReference type="NCBI Taxonomy" id="1234382"/>
    <lineage>
        <taxon>Bacteria</taxon>
        <taxon>Pseudomonadati</taxon>
        <taxon>Pseudomonadota</taxon>
        <taxon>Betaproteobacteria</taxon>
        <taxon>Rhodocyclales</taxon>
        <taxon>Zoogloeaceae</taxon>
        <taxon>Thauera</taxon>
    </lineage>
</organism>
<protein>
    <recommendedName>
        <fullName evidence="4">Protein NO VEIN C-terminal domain-containing protein</fullName>
    </recommendedName>
</protein>
<dbReference type="Gene3D" id="3.30.565.10">
    <property type="entry name" value="Histidine kinase-like ATPase, C-terminal domain"/>
    <property type="match status" value="1"/>
</dbReference>
<evidence type="ECO:0000313" key="3">
    <source>
        <dbReference type="Proteomes" id="UP000013047"/>
    </source>
</evidence>
<evidence type="ECO:0000256" key="1">
    <source>
        <dbReference type="SAM" id="MobiDB-lite"/>
    </source>
</evidence>
<dbReference type="InterPro" id="IPR052957">
    <property type="entry name" value="Auxin_embryo_med"/>
</dbReference>
<dbReference type="InterPro" id="IPR036890">
    <property type="entry name" value="HATPase_C_sf"/>
</dbReference>
<reference evidence="2 3" key="1">
    <citation type="submission" date="2012-09" db="EMBL/GenBank/DDBJ databases">
        <title>Draft Genome Sequences of 6 Strains from Genus Thauera.</title>
        <authorList>
            <person name="Liu B."/>
            <person name="Shapleigh J.P."/>
            <person name="Frostegard A.H."/>
        </authorList>
    </citation>
    <scope>NUCLEOTIDE SEQUENCE [LARGE SCALE GENOMIC DNA]</scope>
    <source>
        <strain evidence="2 3">B4P</strain>
    </source>
</reference>
<proteinExistence type="predicted"/>
<feature type="region of interest" description="Disordered" evidence="1">
    <location>
        <begin position="1633"/>
        <end position="1664"/>
    </location>
</feature>
<evidence type="ECO:0008006" key="4">
    <source>
        <dbReference type="Google" id="ProtNLM"/>
    </source>
</evidence>